<dbReference type="InterPro" id="IPR012768">
    <property type="entry name" value="Trehalose_TreZ"/>
</dbReference>
<dbReference type="GO" id="GO:0005737">
    <property type="term" value="C:cytoplasm"/>
    <property type="evidence" value="ECO:0007669"/>
    <property type="project" value="UniProtKB-SubCell"/>
</dbReference>
<evidence type="ECO:0000256" key="7">
    <source>
        <dbReference type="ARBA" id="ARBA00022801"/>
    </source>
</evidence>
<dbReference type="NCBIfam" id="TIGR02402">
    <property type="entry name" value="trehalose_TreZ"/>
    <property type="match status" value="1"/>
</dbReference>
<gene>
    <name evidence="18" type="primary">treZ</name>
    <name evidence="18" type="ORF">HJG54_10945</name>
</gene>
<evidence type="ECO:0000256" key="16">
    <source>
        <dbReference type="PIRSR" id="PIRSR006337-3"/>
    </source>
</evidence>
<evidence type="ECO:0000256" key="15">
    <source>
        <dbReference type="PIRSR" id="PIRSR006337-1"/>
    </source>
</evidence>
<dbReference type="EC" id="3.2.1.141" evidence="4 13"/>
<evidence type="ECO:0000256" key="5">
    <source>
        <dbReference type="ARBA" id="ARBA00015938"/>
    </source>
</evidence>
<dbReference type="SMART" id="SM00642">
    <property type="entry name" value="Aamy"/>
    <property type="match status" value="1"/>
</dbReference>
<dbReference type="GO" id="GO:0005992">
    <property type="term" value="P:trehalose biosynthetic process"/>
    <property type="evidence" value="ECO:0007669"/>
    <property type="project" value="UniProtKB-UniRule"/>
</dbReference>
<dbReference type="InterPro" id="IPR006047">
    <property type="entry name" value="GH13_cat_dom"/>
</dbReference>
<comment type="similarity">
    <text evidence="3 14">Belongs to the glycosyl hydrolase 13 family.</text>
</comment>
<dbReference type="InterPro" id="IPR044901">
    <property type="entry name" value="Trehalose_TreZ_E-set_sf"/>
</dbReference>
<evidence type="ECO:0000256" key="3">
    <source>
        <dbReference type="ARBA" id="ARBA00008061"/>
    </source>
</evidence>
<evidence type="ECO:0000259" key="17">
    <source>
        <dbReference type="SMART" id="SM00642"/>
    </source>
</evidence>
<feature type="domain" description="Glycosyl hydrolase family 13 catalytic" evidence="17">
    <location>
        <begin position="112"/>
        <end position="456"/>
    </location>
</feature>
<evidence type="ECO:0000256" key="13">
    <source>
        <dbReference type="NCBIfam" id="TIGR02402"/>
    </source>
</evidence>
<accession>A0AA96WDY4</accession>
<dbReference type="InterPro" id="IPR017853">
    <property type="entry name" value="GH"/>
</dbReference>
<evidence type="ECO:0000256" key="14">
    <source>
        <dbReference type="PIRNR" id="PIRNR006337"/>
    </source>
</evidence>
<dbReference type="InterPro" id="IPR004193">
    <property type="entry name" value="Glyco_hydro_13_N"/>
</dbReference>
<dbReference type="RefSeq" id="WP_316434938.1">
    <property type="nucleotide sequence ID" value="NZ_CP053586.1"/>
</dbReference>
<evidence type="ECO:0000256" key="2">
    <source>
        <dbReference type="ARBA" id="ARBA00005199"/>
    </source>
</evidence>
<dbReference type="Gene3D" id="1.10.10.760">
    <property type="entry name" value="E-set domains of sugar-utilizing enzymes"/>
    <property type="match status" value="1"/>
</dbReference>
<feature type="site" description="Transition state stabilizer" evidence="16">
    <location>
        <position position="389"/>
    </location>
</feature>
<dbReference type="AlphaFoldDB" id="A0AA96WDY4"/>
<dbReference type="InterPro" id="IPR013783">
    <property type="entry name" value="Ig-like_fold"/>
</dbReference>
<dbReference type="EMBL" id="CP053586">
    <property type="protein sequence ID" value="WNZ23319.1"/>
    <property type="molecule type" value="Genomic_DNA"/>
</dbReference>
<evidence type="ECO:0000256" key="8">
    <source>
        <dbReference type="ARBA" id="ARBA00023277"/>
    </source>
</evidence>
<evidence type="ECO:0000256" key="4">
    <source>
        <dbReference type="ARBA" id="ARBA00012268"/>
    </source>
</evidence>
<dbReference type="Pfam" id="PF02922">
    <property type="entry name" value="CBM_48"/>
    <property type="match status" value="1"/>
</dbReference>
<evidence type="ECO:0000256" key="11">
    <source>
        <dbReference type="ARBA" id="ARBA00033284"/>
    </source>
</evidence>
<dbReference type="PANTHER" id="PTHR43651:SF11">
    <property type="entry name" value="MALTO-OLIGOSYLTREHALOSE TREHALOHYDROLASE"/>
    <property type="match status" value="1"/>
</dbReference>
<keyword evidence="8" id="KW-0119">Carbohydrate metabolism</keyword>
<evidence type="ECO:0000256" key="12">
    <source>
        <dbReference type="ARBA" id="ARBA00034013"/>
    </source>
</evidence>
<keyword evidence="7 14" id="KW-0378">Hydrolase</keyword>
<organism evidence="18">
    <name type="scientific">Leptolyngbya sp. NK1-12</name>
    <dbReference type="NCBI Taxonomy" id="2547451"/>
    <lineage>
        <taxon>Bacteria</taxon>
        <taxon>Bacillati</taxon>
        <taxon>Cyanobacteriota</taxon>
        <taxon>Cyanophyceae</taxon>
        <taxon>Leptolyngbyales</taxon>
        <taxon>Leptolyngbyaceae</taxon>
        <taxon>Leptolyngbya group</taxon>
        <taxon>Leptolyngbya</taxon>
    </lineage>
</organism>
<protein>
    <recommendedName>
        <fullName evidence="5 13">Malto-oligosyltrehalose trehalohydrolase</fullName>
        <shortName evidence="14">MTHase</shortName>
        <ecNumber evidence="4 13">3.2.1.141</ecNumber>
    </recommendedName>
    <alternativeName>
        <fullName evidence="11 14">4-alpha-D-((1-&gt;4)-alpha-D-glucano)trehalose trehalohydrolase</fullName>
    </alternativeName>
    <alternativeName>
        <fullName evidence="10 14">Maltooligosyl trehalose trehalohydrolase</fullName>
    </alternativeName>
</protein>
<keyword evidence="6" id="KW-0963">Cytoplasm</keyword>
<evidence type="ECO:0000256" key="1">
    <source>
        <dbReference type="ARBA" id="ARBA00004496"/>
    </source>
</evidence>
<dbReference type="InterPro" id="IPR014756">
    <property type="entry name" value="Ig_E-set"/>
</dbReference>
<evidence type="ECO:0000256" key="10">
    <source>
        <dbReference type="ARBA" id="ARBA00032057"/>
    </source>
</evidence>
<comment type="subcellular location">
    <subcellularLocation>
        <location evidence="1 15">Cytoplasm</location>
    </subcellularLocation>
</comment>
<dbReference type="PANTHER" id="PTHR43651">
    <property type="entry name" value="1,4-ALPHA-GLUCAN-BRANCHING ENZYME"/>
    <property type="match status" value="1"/>
</dbReference>
<dbReference type="CDD" id="cd02853">
    <property type="entry name" value="E_set_MTHase_like_N"/>
    <property type="match status" value="1"/>
</dbReference>
<dbReference type="Gene3D" id="3.20.20.80">
    <property type="entry name" value="Glycosidases"/>
    <property type="match status" value="1"/>
</dbReference>
<dbReference type="SUPFAM" id="SSF51445">
    <property type="entry name" value="(Trans)glycosidases"/>
    <property type="match status" value="1"/>
</dbReference>
<reference evidence="18" key="1">
    <citation type="submission" date="2020-05" db="EMBL/GenBank/DDBJ databases">
        <authorList>
            <person name="Zhu T."/>
            <person name="Keshari N."/>
            <person name="Lu X."/>
        </authorList>
    </citation>
    <scope>NUCLEOTIDE SEQUENCE</scope>
    <source>
        <strain evidence="18">NK1-12</strain>
    </source>
</reference>
<dbReference type="InterPro" id="IPR022567">
    <property type="entry name" value="DUF3459"/>
</dbReference>
<evidence type="ECO:0000256" key="9">
    <source>
        <dbReference type="ARBA" id="ARBA00023295"/>
    </source>
</evidence>
<evidence type="ECO:0000313" key="18">
    <source>
        <dbReference type="EMBL" id="WNZ23319.1"/>
    </source>
</evidence>
<sequence>MQIGSRYLGNRQCAFTVWAPQLKQVAVHLVAPEDKLIPLQQDEQGYWHGQAEAEPGALYFYQLDGETDRPDPASHCQPQGVHGPSQIVDHSSFTWMDQQWKNIPLEKMVIYELHVGTFTPEGTFEAIIPRIPELLELGVNAIELMPIAQFPGERNWGYDGTYLYGVQYSYGGVNGLKQLVNACHQQGMAVFLDAVYNHFGPEGNYIGCYGPYFTNKYKTPWGCAINFDDSYSHAVRNFFIQNALYWFREYHIDALRLDATDHILDHGAKHFLQELAEATEEFSQQQGRKFYLTAECDLNDVRWVRSREKGGFGLDAQWNDEFHHALHALLTGERNGYYLDFGDLDHMAKAYTHNFVYTWNFSKNRQKYHGSDPCDCSPNQFVVFSQNHDQVGNRMLGDRLCHLVSFEAQKLAAAVYLISPSIPLIFMGEEYGETAPFQYFVSHGDPDLVAAVRKGRKEEFAAFHAEGEAPDPQSEETFQRSKLHWDLRHEGQHQKLWLFYQTLLRLRREVPALNHADRQSLDVSVLADEKVLKLRRCHHDSQVLCLLNFNTQPSSIKMALPPGTWKKLLSSADPQWGGAGADLPDLIPTERDQTIAEQQLILGPESVVIYGSV</sequence>
<dbReference type="SUPFAM" id="SSF81296">
    <property type="entry name" value="E set domains"/>
    <property type="match status" value="1"/>
</dbReference>
<comment type="pathway">
    <text evidence="2 14">Glycan biosynthesis; trehalose biosynthesis.</text>
</comment>
<name>A0AA96WDY4_9CYAN</name>
<feature type="active site" description="Nucleophile" evidence="15">
    <location>
        <position position="258"/>
    </location>
</feature>
<dbReference type="Gene3D" id="2.60.40.10">
    <property type="entry name" value="Immunoglobulins"/>
    <property type="match status" value="1"/>
</dbReference>
<dbReference type="PIRSF" id="PIRSF006337">
    <property type="entry name" value="Trehalose_TreZ"/>
    <property type="match status" value="1"/>
</dbReference>
<dbReference type="CDD" id="cd11325">
    <property type="entry name" value="AmyAc_GTHase"/>
    <property type="match status" value="1"/>
</dbReference>
<keyword evidence="9 14" id="KW-0326">Glycosidase</keyword>
<dbReference type="GO" id="GO:0033942">
    <property type="term" value="F:4-alpha-D-(1-&gt;4)-alpha-D-glucanotrehalose trehalohydrolase activity"/>
    <property type="evidence" value="ECO:0007669"/>
    <property type="project" value="UniProtKB-EC"/>
</dbReference>
<feature type="active site" description="Proton donor" evidence="15">
    <location>
        <position position="295"/>
    </location>
</feature>
<dbReference type="Pfam" id="PF11941">
    <property type="entry name" value="DUF3459"/>
    <property type="match status" value="1"/>
</dbReference>
<proteinExistence type="inferred from homology"/>
<comment type="catalytic activity">
    <reaction evidence="12 14">
        <text>hydrolysis of (1-&gt;4)-alpha-D-glucosidic linkage in 4-alpha-D-[(1-&gt;4)-alpha-D-glucanosyl]n trehalose to yield trehalose and (1-&gt;4)-alpha-D-glucan.</text>
        <dbReference type="EC" id="3.2.1.141"/>
    </reaction>
</comment>
<dbReference type="Pfam" id="PF00128">
    <property type="entry name" value="Alpha-amylase"/>
    <property type="match status" value="1"/>
</dbReference>
<evidence type="ECO:0000256" key="6">
    <source>
        <dbReference type="ARBA" id="ARBA00022490"/>
    </source>
</evidence>